<dbReference type="KEGG" id="kne:92182107"/>
<sequence>MLRSLIPSSSSKTRRRRRQQAFSQPPHSTTTISRSSTSTSPTLIPELLPLVVPFADTHTLFSLCLVDRHTSRLTLPLLYDVVQLHSPGMIFRFMQRPPSARKRRTRHVDLILDPMFMQHEQFRDATLHKYDPSSTSTPPYRSARIDGLESLHLTTRGQEKSTRTVRKGPFGVVEKEYWVQDLVKIWVNRLCPGQGPIHFRWRHQGYNNDVLTKYPSADQWSIDSDLETPYHPVRWPFEFLSDWTSVLSIDLPLTEHPISEGFRLSSLEVQTIECLSIAGRSLSGNTISRILSDVRSGGGTRHRSRDNEDGKGRTKVLEVREPVVDEDIREGLDQLISDEDHANPRVIIRPSRKETPGDWRLRVTRGEWLDR</sequence>
<keyword evidence="3" id="KW-1185">Reference proteome</keyword>
<dbReference type="EMBL" id="JBCAWK010000009">
    <property type="protein sequence ID" value="KAK8849515.1"/>
    <property type="molecule type" value="Genomic_DNA"/>
</dbReference>
<feature type="region of interest" description="Disordered" evidence="1">
    <location>
        <begin position="1"/>
        <end position="40"/>
    </location>
</feature>
<gene>
    <name evidence="2" type="ORF">IAR55_004849</name>
</gene>
<dbReference type="Proteomes" id="UP001388673">
    <property type="component" value="Unassembled WGS sequence"/>
</dbReference>
<dbReference type="GeneID" id="92182107"/>
<feature type="region of interest" description="Disordered" evidence="1">
    <location>
        <begin position="293"/>
        <end position="313"/>
    </location>
</feature>
<evidence type="ECO:0000256" key="1">
    <source>
        <dbReference type="SAM" id="MobiDB-lite"/>
    </source>
</evidence>
<feature type="compositionally biased region" description="Low complexity" evidence="1">
    <location>
        <begin position="20"/>
        <end position="40"/>
    </location>
</feature>
<name>A0AAW0YWT2_9TREE</name>
<comment type="caution">
    <text evidence="2">The sequence shown here is derived from an EMBL/GenBank/DDBJ whole genome shotgun (WGS) entry which is preliminary data.</text>
</comment>
<dbReference type="AlphaFoldDB" id="A0AAW0YWT2"/>
<proteinExistence type="predicted"/>
<accession>A0AAW0YWT2</accession>
<reference evidence="2 3" key="1">
    <citation type="journal article" date="2024" name="bioRxiv">
        <title>Comparative genomics of Cryptococcus and Kwoniella reveals pathogenesis evolution and contrasting karyotype dynamics via intercentromeric recombination or chromosome fusion.</title>
        <authorList>
            <person name="Coelho M.A."/>
            <person name="David-Palma M."/>
            <person name="Shea T."/>
            <person name="Bowers K."/>
            <person name="McGinley-Smith S."/>
            <person name="Mohammad A.W."/>
            <person name="Gnirke A."/>
            <person name="Yurkov A.M."/>
            <person name="Nowrousian M."/>
            <person name="Sun S."/>
            <person name="Cuomo C.A."/>
            <person name="Heitman J."/>
        </authorList>
    </citation>
    <scope>NUCLEOTIDE SEQUENCE [LARGE SCALE GENOMIC DNA]</scope>
    <source>
        <strain evidence="2 3">CBS 13917</strain>
    </source>
</reference>
<evidence type="ECO:0000313" key="2">
    <source>
        <dbReference type="EMBL" id="KAK8849515.1"/>
    </source>
</evidence>
<protein>
    <submittedName>
        <fullName evidence="2">Uncharacterized protein</fullName>
    </submittedName>
</protein>
<organism evidence="2 3">
    <name type="scientific">Kwoniella newhampshirensis</name>
    <dbReference type="NCBI Taxonomy" id="1651941"/>
    <lineage>
        <taxon>Eukaryota</taxon>
        <taxon>Fungi</taxon>
        <taxon>Dikarya</taxon>
        <taxon>Basidiomycota</taxon>
        <taxon>Agaricomycotina</taxon>
        <taxon>Tremellomycetes</taxon>
        <taxon>Tremellales</taxon>
        <taxon>Cryptococcaceae</taxon>
        <taxon>Kwoniella</taxon>
    </lineage>
</organism>
<evidence type="ECO:0000313" key="3">
    <source>
        <dbReference type="Proteomes" id="UP001388673"/>
    </source>
</evidence>
<dbReference type="RefSeq" id="XP_066801403.1">
    <property type="nucleotide sequence ID" value="XM_066947944.1"/>
</dbReference>